<protein>
    <submittedName>
        <fullName evidence="2">Uncharacterized protein</fullName>
    </submittedName>
</protein>
<proteinExistence type="predicted"/>
<feature type="region of interest" description="Disordered" evidence="1">
    <location>
        <begin position="137"/>
        <end position="171"/>
    </location>
</feature>
<accession>A0A1B6M957</accession>
<feature type="compositionally biased region" description="Polar residues" evidence="1">
    <location>
        <begin position="77"/>
        <end position="90"/>
    </location>
</feature>
<feature type="region of interest" description="Disordered" evidence="1">
    <location>
        <begin position="50"/>
        <end position="99"/>
    </location>
</feature>
<feature type="compositionally biased region" description="Basic and acidic residues" evidence="1">
    <location>
        <begin position="66"/>
        <end position="76"/>
    </location>
</feature>
<feature type="compositionally biased region" description="Polar residues" evidence="1">
    <location>
        <begin position="137"/>
        <end position="157"/>
    </location>
</feature>
<dbReference type="AlphaFoldDB" id="A0A1B6M957"/>
<name>A0A1B6M957_9HEMI</name>
<sequence>MSRKKLFQNSKSFMDVEVQTADDSPLCTVLSELDLIKNKLDQMEQYMLEHTRSTVNTPPATASKQNDIKNKHEKTSNSKLKLTPKPQNKNYLGKQGISPRKSNVFSVSLQVRKSKESQATRLFHHDSPLATLDLNATNKKGRVSQTPSQNRDNSLVTQDPGLINDQLFTSG</sequence>
<feature type="non-terminal residue" evidence="2">
    <location>
        <position position="171"/>
    </location>
</feature>
<evidence type="ECO:0000313" key="2">
    <source>
        <dbReference type="EMBL" id="JAT32374.1"/>
    </source>
</evidence>
<evidence type="ECO:0000256" key="1">
    <source>
        <dbReference type="SAM" id="MobiDB-lite"/>
    </source>
</evidence>
<feature type="compositionally biased region" description="Polar residues" evidence="1">
    <location>
        <begin position="53"/>
        <end position="65"/>
    </location>
</feature>
<gene>
    <name evidence="2" type="ORF">g.48487</name>
</gene>
<reference evidence="2" key="1">
    <citation type="submission" date="2015-11" db="EMBL/GenBank/DDBJ databases">
        <title>De novo transcriptome assembly of four potential Pierce s Disease insect vectors from Arizona vineyards.</title>
        <authorList>
            <person name="Tassone E.E."/>
        </authorList>
    </citation>
    <scope>NUCLEOTIDE SEQUENCE</scope>
</reference>
<dbReference type="EMBL" id="GEBQ01007603">
    <property type="protein sequence ID" value="JAT32374.1"/>
    <property type="molecule type" value="Transcribed_RNA"/>
</dbReference>
<organism evidence="2">
    <name type="scientific">Graphocephala atropunctata</name>
    <dbReference type="NCBI Taxonomy" id="36148"/>
    <lineage>
        <taxon>Eukaryota</taxon>
        <taxon>Metazoa</taxon>
        <taxon>Ecdysozoa</taxon>
        <taxon>Arthropoda</taxon>
        <taxon>Hexapoda</taxon>
        <taxon>Insecta</taxon>
        <taxon>Pterygota</taxon>
        <taxon>Neoptera</taxon>
        <taxon>Paraneoptera</taxon>
        <taxon>Hemiptera</taxon>
        <taxon>Auchenorrhyncha</taxon>
        <taxon>Membracoidea</taxon>
        <taxon>Cicadellidae</taxon>
        <taxon>Cicadellinae</taxon>
        <taxon>Cicadellini</taxon>
        <taxon>Graphocephala</taxon>
    </lineage>
</organism>